<evidence type="ECO:0000256" key="5">
    <source>
        <dbReference type="ARBA" id="ARBA00023004"/>
    </source>
</evidence>
<keyword evidence="6" id="KW-0411">Iron-sulfur</keyword>
<evidence type="ECO:0000256" key="1">
    <source>
        <dbReference type="ARBA" id="ARBA00007097"/>
    </source>
</evidence>
<gene>
    <name evidence="9" type="primary">hdrD</name>
    <name evidence="9" type="ORF">MPEBLZ_01018</name>
</gene>
<dbReference type="Pfam" id="PF02754">
    <property type="entry name" value="CCG"/>
    <property type="match status" value="2"/>
</dbReference>
<protein>
    <submittedName>
        <fullName evidence="9">Membrane-bound heterodisulfide reductase subunit hdrD</fullName>
    </submittedName>
</protein>
<accession>A0A0P7ZK76</accession>
<dbReference type="PROSITE" id="PS51379">
    <property type="entry name" value="4FE4S_FER_2"/>
    <property type="match status" value="2"/>
</dbReference>
<dbReference type="EMBL" id="LKCM01000095">
    <property type="protein sequence ID" value="KPQ44385.1"/>
    <property type="molecule type" value="Genomic_DNA"/>
</dbReference>
<keyword evidence="2" id="KW-0004">4Fe-4S</keyword>
<dbReference type="PANTHER" id="PTHR43255:SF1">
    <property type="entry name" value="IRON-SULFUR-BINDING OXIDOREDUCTASE FADF-RELATED"/>
    <property type="match status" value="1"/>
</dbReference>
<dbReference type="GO" id="GO:0046872">
    <property type="term" value="F:metal ion binding"/>
    <property type="evidence" value="ECO:0007669"/>
    <property type="project" value="UniProtKB-KW"/>
</dbReference>
<name>A0A0P7ZK76_9EURY</name>
<comment type="similarity">
    <text evidence="1">Belongs to the HdrC family.</text>
</comment>
<dbReference type="PATRIC" id="fig|1719120.3.peg.1097"/>
<evidence type="ECO:0000313" key="9">
    <source>
        <dbReference type="EMBL" id="KPQ44385.1"/>
    </source>
</evidence>
<evidence type="ECO:0000256" key="7">
    <source>
        <dbReference type="SAM" id="MobiDB-lite"/>
    </source>
</evidence>
<dbReference type="GO" id="GO:0016491">
    <property type="term" value="F:oxidoreductase activity"/>
    <property type="evidence" value="ECO:0007669"/>
    <property type="project" value="UniProtKB-KW"/>
</dbReference>
<evidence type="ECO:0000313" key="10">
    <source>
        <dbReference type="Proteomes" id="UP000050360"/>
    </source>
</evidence>
<dbReference type="AlphaFoldDB" id="A0A0P7ZK76"/>
<reference evidence="9 10" key="1">
    <citation type="submission" date="2015-09" db="EMBL/GenBank/DDBJ databases">
        <title>A metagenomics-based metabolic model of nitrate-dependent anaerobic oxidation of methane by Methanoperedens-like archaea.</title>
        <authorList>
            <person name="Arshad A."/>
            <person name="Speth D.R."/>
            <person name="De Graaf R.M."/>
            <person name="Op Den Camp H.J."/>
            <person name="Jetten M.S."/>
            <person name="Welte C.U."/>
        </authorList>
    </citation>
    <scope>NUCLEOTIDE SEQUENCE [LARGE SCALE GENOMIC DNA]</scope>
</reference>
<dbReference type="SUPFAM" id="SSF46548">
    <property type="entry name" value="alpha-helical ferredoxin"/>
    <property type="match status" value="1"/>
</dbReference>
<dbReference type="InterPro" id="IPR004017">
    <property type="entry name" value="Cys_rich_dom"/>
</dbReference>
<organism evidence="9 10">
    <name type="scientific">Candidatus Methanoperedens nitratireducens</name>
    <dbReference type="NCBI Taxonomy" id="1392998"/>
    <lineage>
        <taxon>Archaea</taxon>
        <taxon>Methanobacteriati</taxon>
        <taxon>Methanobacteriota</taxon>
        <taxon>Stenosarchaea group</taxon>
        <taxon>Methanomicrobia</taxon>
        <taxon>Methanosarcinales</taxon>
        <taxon>ANME-2 cluster</taxon>
        <taxon>Candidatus Methanoperedentaceae</taxon>
        <taxon>Candidatus Methanoperedens</taxon>
    </lineage>
</organism>
<evidence type="ECO:0000256" key="2">
    <source>
        <dbReference type="ARBA" id="ARBA00022485"/>
    </source>
</evidence>
<evidence type="ECO:0000256" key="6">
    <source>
        <dbReference type="ARBA" id="ARBA00023014"/>
    </source>
</evidence>
<dbReference type="Pfam" id="PF13183">
    <property type="entry name" value="Fer4_8"/>
    <property type="match status" value="1"/>
</dbReference>
<dbReference type="InterPro" id="IPR009051">
    <property type="entry name" value="Helical_ferredxn"/>
</dbReference>
<feature type="domain" description="4Fe-4S ferredoxin-type" evidence="8">
    <location>
        <begin position="15"/>
        <end position="45"/>
    </location>
</feature>
<dbReference type="Gene3D" id="1.10.1060.10">
    <property type="entry name" value="Alpha-helical ferredoxin"/>
    <property type="match status" value="1"/>
</dbReference>
<comment type="caution">
    <text evidence="9">The sequence shown here is derived from an EMBL/GenBank/DDBJ whole genome shotgun (WGS) entry which is preliminary data.</text>
</comment>
<dbReference type="InterPro" id="IPR051460">
    <property type="entry name" value="HdrC_iron-sulfur_subunit"/>
</dbReference>
<keyword evidence="4" id="KW-0560">Oxidoreductase</keyword>
<evidence type="ECO:0000256" key="4">
    <source>
        <dbReference type="ARBA" id="ARBA00023002"/>
    </source>
</evidence>
<feature type="compositionally biased region" description="Low complexity" evidence="7">
    <location>
        <begin position="446"/>
        <end position="463"/>
    </location>
</feature>
<feature type="domain" description="4Fe-4S ferredoxin-type" evidence="8">
    <location>
        <begin position="81"/>
        <end position="112"/>
    </location>
</feature>
<keyword evidence="3" id="KW-0479">Metal-binding</keyword>
<proteinExistence type="inferred from homology"/>
<dbReference type="InterPro" id="IPR017896">
    <property type="entry name" value="4Fe4S_Fe-S-bd"/>
</dbReference>
<dbReference type="GO" id="GO:0051539">
    <property type="term" value="F:4 iron, 4 sulfur cluster binding"/>
    <property type="evidence" value="ECO:0007669"/>
    <property type="project" value="UniProtKB-KW"/>
</dbReference>
<evidence type="ECO:0000259" key="8">
    <source>
        <dbReference type="PROSITE" id="PS51379"/>
    </source>
</evidence>
<feature type="region of interest" description="Disordered" evidence="7">
    <location>
        <begin position="425"/>
        <end position="477"/>
    </location>
</feature>
<dbReference type="Proteomes" id="UP000050360">
    <property type="component" value="Unassembled WGS sequence"/>
</dbReference>
<dbReference type="GO" id="GO:0005886">
    <property type="term" value="C:plasma membrane"/>
    <property type="evidence" value="ECO:0007669"/>
    <property type="project" value="TreeGrafter"/>
</dbReference>
<dbReference type="PANTHER" id="PTHR43255">
    <property type="entry name" value="IRON-SULFUR-BINDING OXIDOREDUCTASE FADF-RELATED-RELATED"/>
    <property type="match status" value="1"/>
</dbReference>
<dbReference type="InterPro" id="IPR017900">
    <property type="entry name" value="4Fe4S_Fe_S_CS"/>
</dbReference>
<dbReference type="PROSITE" id="PS00198">
    <property type="entry name" value="4FE4S_FER_1"/>
    <property type="match status" value="1"/>
</dbReference>
<sequence>MAKEKPSLNTVNFTAAQLMEFDACTRCGECVKYCPTYDARDKNQDIEPRDKILRWRSFMNKCYGLKARLFGPEKIPPEEIKKFTDDLYNCTTCGMCGTVCPAGINTIELWESTRANLVKYGTGPFGKQSLFPKLIEEGHNPYMKQQKDRLAWMTPDIKIADKSDIAYFIGCTAGYNQQVLGVSTARILNKLNVPFMVLGEDEWCCSSALIRTGQQHINDTPKKAAIHNVEALKARGAKRVIFACAGCFRAAKIDWPRAYGKALPFEAIHMSQFLAEQVEAGKIKWEKSLNKTVTYHDPCHLGRHVGVFEEPRKVLKSMPGIKLVEMKRNRKEQRCCGAGGGVKAGIPDLALGVAKARVTDAKETGAQALISTCPFCRRNLLDGRNELKLDMSVDDLVVLTANLMGLSTDVKPPAPGAPMESISDLFRTQTIPPKPPAEPKKEVPKPAEAPVAAPAPKAESPKAPAKEEPKAAPVSKK</sequence>
<keyword evidence="5" id="KW-0408">Iron</keyword>
<evidence type="ECO:0000256" key="3">
    <source>
        <dbReference type="ARBA" id="ARBA00022723"/>
    </source>
</evidence>